<evidence type="ECO:0000256" key="1">
    <source>
        <dbReference type="ARBA" id="ARBA00005878"/>
    </source>
</evidence>
<dbReference type="GO" id="GO:0070475">
    <property type="term" value="P:rRNA base methylation"/>
    <property type="evidence" value="ECO:0007669"/>
    <property type="project" value="TreeGrafter"/>
</dbReference>
<dbReference type="Proteomes" id="UP001165289">
    <property type="component" value="Unassembled WGS sequence"/>
</dbReference>
<feature type="binding site" evidence="6">
    <location>
        <position position="129"/>
    </location>
    <ligand>
        <name>S-adenosyl-L-methionine</name>
        <dbReference type="ChEBI" id="CHEBI:59789"/>
    </ligand>
</feature>
<evidence type="ECO:0000256" key="6">
    <source>
        <dbReference type="PIRSR" id="PIRSR037350-1"/>
    </source>
</evidence>
<feature type="binding site" evidence="6">
    <location>
        <position position="76"/>
    </location>
    <ligand>
        <name>S-adenosyl-L-methionine</name>
        <dbReference type="ChEBI" id="CHEBI:59789"/>
    </ligand>
</feature>
<dbReference type="AlphaFoldDB" id="A0AAV7JTG1"/>
<dbReference type="InterPro" id="IPR029063">
    <property type="entry name" value="SAM-dependent_MTases_sf"/>
</dbReference>
<feature type="binding site" evidence="6">
    <location>
        <position position="183"/>
    </location>
    <ligand>
        <name>S-adenosyl-L-methionine</name>
        <dbReference type="ChEBI" id="CHEBI:59789"/>
    </ligand>
</feature>
<keyword evidence="8" id="KW-1185">Reference proteome</keyword>
<evidence type="ECO:0000313" key="7">
    <source>
        <dbReference type="EMBL" id="KAI6652199.1"/>
    </source>
</evidence>
<dbReference type="PIRSF" id="PIRSF037350">
    <property type="entry name" value="Mtase_ZK1128_prd"/>
    <property type="match status" value="1"/>
</dbReference>
<name>A0AAV7JTG1_9METZ</name>
<dbReference type="InterPro" id="IPR010286">
    <property type="entry name" value="METTL16/RlmF"/>
</dbReference>
<keyword evidence="3 7" id="KW-0489">Methyltransferase</keyword>
<dbReference type="PANTHER" id="PTHR13393:SF0">
    <property type="entry name" value="RNA N6-ADENOSINE-METHYLTRANSFERASE METTL16"/>
    <property type="match status" value="1"/>
</dbReference>
<comment type="similarity">
    <text evidence="1">Belongs to the methyltransferase superfamily. METTL16/RlmF family.</text>
</comment>
<evidence type="ECO:0000256" key="4">
    <source>
        <dbReference type="ARBA" id="ARBA00022679"/>
    </source>
</evidence>
<sequence>MHPRNKYWKNPADFLQLSRSYPSLQPYIFQRTTEYGTIDFSNNKAVKELTKALLAQDFNLKWDIDEEHLVPTIPLRLNYLHWIEDLLSEDEGEVPKGPEVIGLDIGVGASCIYPLLGVRMNNWRFYGTEIATTSLQIAEKIILNNNLEDNIKLAKPVEINSNLLLTILGKEWRDVKFNFVMCNPPFYSSIKEKTGKK</sequence>
<keyword evidence="5 6" id="KW-0949">S-adenosyl-L-methionine</keyword>
<dbReference type="PANTHER" id="PTHR13393">
    <property type="entry name" value="SAM-DEPENDENT METHYLTRANSFERASE"/>
    <property type="match status" value="1"/>
</dbReference>
<dbReference type="SUPFAM" id="SSF53335">
    <property type="entry name" value="S-adenosyl-L-methionine-dependent methyltransferases"/>
    <property type="match status" value="1"/>
</dbReference>
<evidence type="ECO:0000256" key="2">
    <source>
        <dbReference type="ARBA" id="ARBA00012166"/>
    </source>
</evidence>
<accession>A0AAV7JTG1</accession>
<protein>
    <recommendedName>
        <fullName evidence="2">U6 snRNA m(6)A methyltransferase</fullName>
        <ecNumber evidence="2">2.1.1.346</ecNumber>
    </recommendedName>
</protein>
<evidence type="ECO:0000256" key="3">
    <source>
        <dbReference type="ARBA" id="ARBA00022603"/>
    </source>
</evidence>
<evidence type="ECO:0000256" key="5">
    <source>
        <dbReference type="ARBA" id="ARBA00022691"/>
    </source>
</evidence>
<dbReference type="Gene3D" id="3.40.50.150">
    <property type="entry name" value="Vaccinia Virus protein VP39"/>
    <property type="match status" value="1"/>
</dbReference>
<evidence type="ECO:0000313" key="8">
    <source>
        <dbReference type="Proteomes" id="UP001165289"/>
    </source>
</evidence>
<dbReference type="GO" id="GO:0120048">
    <property type="term" value="F:U6 snRNA (adenine-(43)-N(6))-methyltransferase activity"/>
    <property type="evidence" value="ECO:0007669"/>
    <property type="project" value="UniProtKB-EC"/>
</dbReference>
<dbReference type="InterPro" id="IPR017182">
    <property type="entry name" value="METTL16/PsiM"/>
</dbReference>
<proteinExistence type="inferred from homology"/>
<comment type="caution">
    <text evidence="7">The sequence shown here is derived from an EMBL/GenBank/DDBJ whole genome shotgun (WGS) entry which is preliminary data.</text>
</comment>
<feature type="binding site" evidence="6">
    <location>
        <position position="106"/>
    </location>
    <ligand>
        <name>S-adenosyl-L-methionine</name>
        <dbReference type="ChEBI" id="CHEBI:59789"/>
    </ligand>
</feature>
<reference evidence="7 8" key="1">
    <citation type="journal article" date="2023" name="BMC Biol.">
        <title>The compact genome of the sponge Oopsacas minuta (Hexactinellida) is lacking key metazoan core genes.</title>
        <authorList>
            <person name="Santini S."/>
            <person name="Schenkelaars Q."/>
            <person name="Jourda C."/>
            <person name="Duchesne M."/>
            <person name="Belahbib H."/>
            <person name="Rocher C."/>
            <person name="Selva M."/>
            <person name="Riesgo A."/>
            <person name="Vervoort M."/>
            <person name="Leys S.P."/>
            <person name="Kodjabachian L."/>
            <person name="Le Bivic A."/>
            <person name="Borchiellini C."/>
            <person name="Claverie J.M."/>
            <person name="Renard E."/>
        </authorList>
    </citation>
    <scope>NUCLEOTIDE SEQUENCE [LARGE SCALE GENOMIC DNA]</scope>
    <source>
        <strain evidence="7">SPO-2</strain>
    </source>
</reference>
<gene>
    <name evidence="7" type="ORF">LOD99_7216</name>
</gene>
<dbReference type="EC" id="2.1.1.346" evidence="2"/>
<keyword evidence="4" id="KW-0808">Transferase</keyword>
<organism evidence="7 8">
    <name type="scientific">Oopsacas minuta</name>
    <dbReference type="NCBI Taxonomy" id="111878"/>
    <lineage>
        <taxon>Eukaryota</taxon>
        <taxon>Metazoa</taxon>
        <taxon>Porifera</taxon>
        <taxon>Hexactinellida</taxon>
        <taxon>Hexasterophora</taxon>
        <taxon>Lyssacinosida</taxon>
        <taxon>Leucopsacidae</taxon>
        <taxon>Oopsacas</taxon>
    </lineage>
</organism>
<dbReference type="EMBL" id="JAKMXF010000299">
    <property type="protein sequence ID" value="KAI6652199.1"/>
    <property type="molecule type" value="Genomic_DNA"/>
</dbReference>
<dbReference type="Pfam" id="PF05971">
    <property type="entry name" value="Methyltransf_10"/>
    <property type="match status" value="1"/>
</dbReference>